<reference evidence="2 3" key="1">
    <citation type="submission" date="2019-03" db="EMBL/GenBank/DDBJ databases">
        <title>Genomic Encyclopedia of Archaeal and Bacterial Type Strains, Phase II (KMG-II): from individual species to whole genera.</title>
        <authorList>
            <person name="Goeker M."/>
        </authorList>
    </citation>
    <scope>NUCLEOTIDE SEQUENCE [LARGE SCALE GENOMIC DNA]</scope>
    <source>
        <strain evidence="2 3">RL-C</strain>
    </source>
</reference>
<evidence type="ECO:0000259" key="1">
    <source>
        <dbReference type="Pfam" id="PF07929"/>
    </source>
</evidence>
<dbReference type="Pfam" id="PF07929">
    <property type="entry name" value="PRiA4_ORF3"/>
    <property type="match status" value="1"/>
</dbReference>
<dbReference type="RefSeq" id="WP_131839615.1">
    <property type="nucleotide sequence ID" value="NZ_SLWB01000010.1"/>
</dbReference>
<dbReference type="SUPFAM" id="SSF159941">
    <property type="entry name" value="MM3350-like"/>
    <property type="match status" value="1"/>
</dbReference>
<keyword evidence="3" id="KW-1185">Reference proteome</keyword>
<name>A0A4R2EH79_9BACT</name>
<gene>
    <name evidence="2" type="ORF">CLV25_11013</name>
</gene>
<dbReference type="Proteomes" id="UP000294830">
    <property type="component" value="Unassembled WGS sequence"/>
</dbReference>
<dbReference type="Gene3D" id="3.10.290.30">
    <property type="entry name" value="MM3350-like"/>
    <property type="match status" value="1"/>
</dbReference>
<feature type="domain" description="Plasmid pRiA4b Orf3-like" evidence="1">
    <location>
        <begin position="10"/>
        <end position="138"/>
    </location>
</feature>
<protein>
    <submittedName>
        <fullName evidence="2">PRiA4b ORF-3-like protein</fullName>
    </submittedName>
</protein>
<dbReference type="AlphaFoldDB" id="A0A4R2EH79"/>
<proteinExistence type="predicted"/>
<comment type="caution">
    <text evidence="2">The sequence shown here is derived from an EMBL/GenBank/DDBJ whole genome shotgun (WGS) entry which is preliminary data.</text>
</comment>
<dbReference type="EMBL" id="SLWB01000010">
    <property type="protein sequence ID" value="TCN65624.1"/>
    <property type="molecule type" value="Genomic_DNA"/>
</dbReference>
<accession>A0A4R2EH79</accession>
<organism evidence="2 3">
    <name type="scientific">Acetobacteroides hydrogenigenes</name>
    <dbReference type="NCBI Taxonomy" id="979970"/>
    <lineage>
        <taxon>Bacteria</taxon>
        <taxon>Pseudomonadati</taxon>
        <taxon>Bacteroidota</taxon>
        <taxon>Bacteroidia</taxon>
        <taxon>Bacteroidales</taxon>
        <taxon>Rikenellaceae</taxon>
        <taxon>Acetobacteroides</taxon>
    </lineage>
</organism>
<dbReference type="InterPro" id="IPR012912">
    <property type="entry name" value="Plasmid_pRiA4b_Orf3-like"/>
</dbReference>
<sequence length="172" mass="20327">MVFKFRALSGDVDSFARDYEISEENTLFDLHQLIQSDLNFDSSQMASFFSVDHEWNKLREYTLFEIGEEADDMEDAPVPMDVVTLKEVVKEKNQRLLYTFDIYNDRSLFLEVLEHKKLDPSVKYPIITYSVGEPPFQIENASEEDSIYDDVMEDFNDFESYEDYNEHSDDDF</sequence>
<evidence type="ECO:0000313" key="2">
    <source>
        <dbReference type="EMBL" id="TCN65624.1"/>
    </source>
</evidence>
<dbReference type="OrthoDB" id="666725at2"/>
<dbReference type="InterPro" id="IPR024047">
    <property type="entry name" value="MM3350-like_sf"/>
</dbReference>
<evidence type="ECO:0000313" key="3">
    <source>
        <dbReference type="Proteomes" id="UP000294830"/>
    </source>
</evidence>